<reference evidence="1" key="1">
    <citation type="submission" date="2019-08" db="EMBL/GenBank/DDBJ databases">
        <authorList>
            <person name="Kucharzyk K."/>
            <person name="Murdoch R.W."/>
            <person name="Higgins S."/>
            <person name="Loffler F."/>
        </authorList>
    </citation>
    <scope>NUCLEOTIDE SEQUENCE</scope>
</reference>
<dbReference type="Gene3D" id="1.20.1270.90">
    <property type="entry name" value="AF1782-like"/>
    <property type="match status" value="1"/>
</dbReference>
<proteinExistence type="predicted"/>
<dbReference type="EMBL" id="VSSQ01000350">
    <property type="protein sequence ID" value="MPL92201.1"/>
    <property type="molecule type" value="Genomic_DNA"/>
</dbReference>
<evidence type="ECO:0008006" key="2">
    <source>
        <dbReference type="Google" id="ProtNLM"/>
    </source>
</evidence>
<protein>
    <recommendedName>
        <fullName evidence="2">Lipoprotein</fullName>
    </recommendedName>
</protein>
<dbReference type="PROSITE" id="PS51257">
    <property type="entry name" value="PROKAR_LIPOPROTEIN"/>
    <property type="match status" value="1"/>
</dbReference>
<evidence type="ECO:0000313" key="1">
    <source>
        <dbReference type="EMBL" id="MPL92201.1"/>
    </source>
</evidence>
<organism evidence="1">
    <name type="scientific">bioreactor metagenome</name>
    <dbReference type="NCBI Taxonomy" id="1076179"/>
    <lineage>
        <taxon>unclassified sequences</taxon>
        <taxon>metagenomes</taxon>
        <taxon>ecological metagenomes</taxon>
    </lineage>
</organism>
<dbReference type="AlphaFoldDB" id="A0A644VLK3"/>
<comment type="caution">
    <text evidence="1">The sequence shown here is derived from an EMBL/GenBank/DDBJ whole genome shotgun (WGS) entry which is preliminary data.</text>
</comment>
<name>A0A644VLK3_9ZZZZ</name>
<sequence>MKTRSFIQYFLLLTVVVLMGACSTDEETVIVPKTLEQYKQELQAFVTSQITFIDNCVVGYNKGDFRSSTNYEPYSTAYKAKLLAVLTTLDKPDLAITDIVSAYKSFADEGKLYQAEIFISDRRPLHELIVACEALNTATPDGSAPGNVNPADRAPFVDAITAAKAKRSASALVQRQVQEEVDKLNAAKTAFENAIIK</sequence>
<gene>
    <name evidence="1" type="ORF">SDC9_38298</name>
</gene>
<accession>A0A644VLK3</accession>